<organism evidence="6 7">
    <name type="scientific">Willisornis vidua</name>
    <name type="common">Xingu scale-backed antbird</name>
    <dbReference type="NCBI Taxonomy" id="1566151"/>
    <lineage>
        <taxon>Eukaryota</taxon>
        <taxon>Metazoa</taxon>
        <taxon>Chordata</taxon>
        <taxon>Craniata</taxon>
        <taxon>Vertebrata</taxon>
        <taxon>Euteleostomi</taxon>
        <taxon>Archelosauria</taxon>
        <taxon>Archosauria</taxon>
        <taxon>Dinosauria</taxon>
        <taxon>Saurischia</taxon>
        <taxon>Theropoda</taxon>
        <taxon>Coelurosauria</taxon>
        <taxon>Aves</taxon>
        <taxon>Neognathae</taxon>
        <taxon>Neoaves</taxon>
        <taxon>Telluraves</taxon>
        <taxon>Australaves</taxon>
        <taxon>Passeriformes</taxon>
        <taxon>Thamnophilidae</taxon>
        <taxon>Willisornis</taxon>
    </lineage>
</organism>
<evidence type="ECO:0000313" key="6">
    <source>
        <dbReference type="EMBL" id="KAJ7423347.1"/>
    </source>
</evidence>
<evidence type="ECO:0000256" key="5">
    <source>
        <dbReference type="SAM" id="MobiDB-lite"/>
    </source>
</evidence>
<evidence type="ECO:0000256" key="4">
    <source>
        <dbReference type="ARBA" id="ARBA00023079"/>
    </source>
</evidence>
<protein>
    <submittedName>
        <fullName evidence="6">Indoleamine 2,3-dioxygenase 2-like protein</fullName>
    </submittedName>
</protein>
<evidence type="ECO:0000256" key="1">
    <source>
        <dbReference type="ARBA" id="ARBA00007119"/>
    </source>
</evidence>
<dbReference type="InterPro" id="IPR000898">
    <property type="entry name" value="Indolamine_dOase"/>
</dbReference>
<comment type="similarity">
    <text evidence="1">Belongs to the indoleamine 2,3-dioxygenase family.</text>
</comment>
<keyword evidence="2" id="KW-0479">Metal-binding</keyword>
<dbReference type="PANTHER" id="PTHR28657">
    <property type="entry name" value="INDOLEAMINE 2,3-DIOXYGENASE"/>
    <property type="match status" value="1"/>
</dbReference>
<feature type="region of interest" description="Disordered" evidence="5">
    <location>
        <begin position="73"/>
        <end position="95"/>
    </location>
</feature>
<dbReference type="Pfam" id="PF01231">
    <property type="entry name" value="IDO"/>
    <property type="match status" value="1"/>
</dbReference>
<proteinExistence type="inferred from homology"/>
<keyword evidence="7" id="KW-1185">Reference proteome</keyword>
<dbReference type="Proteomes" id="UP001145742">
    <property type="component" value="Unassembled WGS sequence"/>
</dbReference>
<evidence type="ECO:0000313" key="7">
    <source>
        <dbReference type="Proteomes" id="UP001145742"/>
    </source>
</evidence>
<keyword evidence="3" id="KW-0408">Iron</keyword>
<feature type="compositionally biased region" description="Low complexity" evidence="5">
    <location>
        <begin position="73"/>
        <end position="86"/>
    </location>
</feature>
<dbReference type="SUPFAM" id="SSF140959">
    <property type="entry name" value="Indolic compounds 2,3-dioxygenase-like"/>
    <property type="match status" value="1"/>
</dbReference>
<dbReference type="PANTHER" id="PTHR28657:SF4">
    <property type="entry name" value="INDOLEAMINE 2,3-DIOXYGENASE 2"/>
    <property type="match status" value="1"/>
</dbReference>
<sequence length="117" mass="12588">MRDYMPRPHRAFVEEIGRAPSLRQHVLSRGAVRLRTAFNRCVAALADFRSCHITIVTKYITIAAAKAKARQAEPGAGAGPALGKPPSALEAKGTGGSHIFSFLKSIRDTTREGMISA</sequence>
<name>A0ABQ9DPV4_9PASS</name>
<keyword evidence="4" id="KW-0823">Tryptophan catabolism</keyword>
<comment type="caution">
    <text evidence="6">The sequence shown here is derived from an EMBL/GenBank/DDBJ whole genome shotgun (WGS) entry which is preliminary data.</text>
</comment>
<dbReference type="EMBL" id="WHWB01032855">
    <property type="protein sequence ID" value="KAJ7423347.1"/>
    <property type="molecule type" value="Genomic_DNA"/>
</dbReference>
<reference evidence="6" key="1">
    <citation type="submission" date="2019-10" db="EMBL/GenBank/DDBJ databases">
        <authorList>
            <person name="Soares A.E.R."/>
            <person name="Aleixo A."/>
            <person name="Schneider P."/>
            <person name="Miyaki C.Y."/>
            <person name="Schneider M.P."/>
            <person name="Mello C."/>
            <person name="Vasconcelos A.T.R."/>
        </authorList>
    </citation>
    <scope>NUCLEOTIDE SEQUENCE</scope>
    <source>
        <tissue evidence="6">Muscle</tissue>
    </source>
</reference>
<dbReference type="InterPro" id="IPR037217">
    <property type="entry name" value="Trp/Indoleamine_2_3_dOase-like"/>
</dbReference>
<accession>A0ABQ9DPV4</accession>
<evidence type="ECO:0000256" key="2">
    <source>
        <dbReference type="ARBA" id="ARBA00022723"/>
    </source>
</evidence>
<gene>
    <name evidence="6" type="ORF">WISP_34222</name>
</gene>
<dbReference type="Gene3D" id="1.20.58.480">
    <property type="match status" value="1"/>
</dbReference>
<evidence type="ECO:0000256" key="3">
    <source>
        <dbReference type="ARBA" id="ARBA00023004"/>
    </source>
</evidence>